<gene>
    <name evidence="1" type="primary">75</name>
    <name evidence="1" type="ORF">SEA_JANUS_75</name>
</gene>
<evidence type="ECO:0000313" key="1">
    <source>
        <dbReference type="EMBL" id="QAY15979.1"/>
    </source>
</evidence>
<organism evidence="1 2">
    <name type="scientific">Streptomyces phage Janus</name>
    <dbReference type="NCBI Taxonomy" id="2510525"/>
    <lineage>
        <taxon>Viruses</taxon>
        <taxon>Duplodnaviria</taxon>
        <taxon>Heunggongvirae</taxon>
        <taxon>Uroviricota</taxon>
        <taxon>Caudoviricetes</taxon>
        <taxon>Arquatrovirinae</taxon>
        <taxon>Janusvirus</taxon>
        <taxon>Janusvirus janus</taxon>
    </lineage>
</organism>
<dbReference type="GeneID" id="64470972"/>
<dbReference type="RefSeq" id="YP_010055049.1">
    <property type="nucleotide sequence ID" value="NC_054660.1"/>
</dbReference>
<accession>A0A411CPV8</accession>
<sequence>MSGIQELLRAAAAGGVIECKVRPAEGTRVIFSPREDMGRDPLPWILEGEQHSWARYRSREVGVR</sequence>
<name>A0A411CPV8_9CAUD</name>
<dbReference type="KEGG" id="vg:64470972"/>
<proteinExistence type="predicted"/>
<keyword evidence="2" id="KW-1185">Reference proteome</keyword>
<dbReference type="EMBL" id="MK392366">
    <property type="protein sequence ID" value="QAY15979.1"/>
    <property type="molecule type" value="Genomic_DNA"/>
</dbReference>
<reference evidence="1 2" key="1">
    <citation type="submission" date="2019-01" db="EMBL/GenBank/DDBJ databases">
        <authorList>
            <person name="Molina J."/>
            <person name="Li Y."/>
            <person name="Tei-Muno D.A."/>
            <person name="Klug H.M."/>
            <person name="Nayek S."/>
            <person name="Layton S.R."/>
            <person name="Kim T."/>
            <person name="Hughes L.E."/>
            <person name="Garlena R.A."/>
            <person name="Russell D.A."/>
            <person name="Pope W.H."/>
            <person name="Jacobs-Sera D."/>
            <person name="Hatfull G.F."/>
        </authorList>
    </citation>
    <scope>NUCLEOTIDE SEQUENCE [LARGE SCALE GENOMIC DNA]</scope>
</reference>
<dbReference type="Proteomes" id="UP000289966">
    <property type="component" value="Segment"/>
</dbReference>
<protein>
    <submittedName>
        <fullName evidence="1">Uncharacterized protein</fullName>
    </submittedName>
</protein>
<evidence type="ECO:0000313" key="2">
    <source>
        <dbReference type="Proteomes" id="UP000289966"/>
    </source>
</evidence>